<evidence type="ECO:0000313" key="1">
    <source>
        <dbReference type="EMBL" id="KAH7917561.1"/>
    </source>
</evidence>
<accession>A0ACB8AVZ7</accession>
<comment type="caution">
    <text evidence="1">The sequence shown here is derived from an EMBL/GenBank/DDBJ whole genome shotgun (WGS) entry which is preliminary data.</text>
</comment>
<proteinExistence type="predicted"/>
<dbReference type="Proteomes" id="UP000790709">
    <property type="component" value="Unassembled WGS sequence"/>
</dbReference>
<gene>
    <name evidence="1" type="ORF">BV22DRAFT_934419</name>
</gene>
<keyword evidence="2" id="KW-1185">Reference proteome</keyword>
<dbReference type="EMBL" id="MU267012">
    <property type="protein sequence ID" value="KAH7917561.1"/>
    <property type="molecule type" value="Genomic_DNA"/>
</dbReference>
<name>A0ACB8AVZ7_9AGAM</name>
<protein>
    <submittedName>
        <fullName evidence="1">Uncharacterized protein</fullName>
    </submittedName>
</protein>
<evidence type="ECO:0000313" key="2">
    <source>
        <dbReference type="Proteomes" id="UP000790709"/>
    </source>
</evidence>
<sequence>MQVAKQLTSHLNQVQISPYSMVHRCWDRYSRPRKHKCGSRKLIFAAKRLCLPRRPCSTFTRPWRNTGSSPPDASDQIRPVKPCPQAVVVSLPAVTIQGSVTSRPPSPPCQASISPRPAYHHVVSLPHVPRTSWPRTCALGN</sequence>
<reference evidence="1" key="1">
    <citation type="journal article" date="2021" name="New Phytol.">
        <title>Evolutionary innovations through gain and loss of genes in the ectomycorrhizal Boletales.</title>
        <authorList>
            <person name="Wu G."/>
            <person name="Miyauchi S."/>
            <person name="Morin E."/>
            <person name="Kuo A."/>
            <person name="Drula E."/>
            <person name="Varga T."/>
            <person name="Kohler A."/>
            <person name="Feng B."/>
            <person name="Cao Y."/>
            <person name="Lipzen A."/>
            <person name="Daum C."/>
            <person name="Hundley H."/>
            <person name="Pangilinan J."/>
            <person name="Johnson J."/>
            <person name="Barry K."/>
            <person name="LaButti K."/>
            <person name="Ng V."/>
            <person name="Ahrendt S."/>
            <person name="Min B."/>
            <person name="Choi I.G."/>
            <person name="Park H."/>
            <person name="Plett J.M."/>
            <person name="Magnuson J."/>
            <person name="Spatafora J.W."/>
            <person name="Nagy L.G."/>
            <person name="Henrissat B."/>
            <person name="Grigoriev I.V."/>
            <person name="Yang Z.L."/>
            <person name="Xu J."/>
            <person name="Martin F.M."/>
        </authorList>
    </citation>
    <scope>NUCLEOTIDE SEQUENCE</scope>
    <source>
        <strain evidence="1">KUC20120723A-06</strain>
    </source>
</reference>
<organism evidence="1 2">
    <name type="scientific">Leucogyrophana mollusca</name>
    <dbReference type="NCBI Taxonomy" id="85980"/>
    <lineage>
        <taxon>Eukaryota</taxon>
        <taxon>Fungi</taxon>
        <taxon>Dikarya</taxon>
        <taxon>Basidiomycota</taxon>
        <taxon>Agaricomycotina</taxon>
        <taxon>Agaricomycetes</taxon>
        <taxon>Agaricomycetidae</taxon>
        <taxon>Boletales</taxon>
        <taxon>Boletales incertae sedis</taxon>
        <taxon>Leucogyrophana</taxon>
    </lineage>
</organism>